<dbReference type="EMBL" id="CAWUON010000006">
    <property type="protein sequence ID" value="CAK7264339.1"/>
    <property type="molecule type" value="Genomic_DNA"/>
</dbReference>
<gene>
    <name evidence="7" type="ORF">SEPCBS119000_000945</name>
</gene>
<keyword evidence="4" id="KW-0472">Membrane</keyword>
<proteinExistence type="predicted"/>
<feature type="compositionally biased region" description="Polar residues" evidence="5">
    <location>
        <begin position="106"/>
        <end position="132"/>
    </location>
</feature>
<evidence type="ECO:0000256" key="2">
    <source>
        <dbReference type="ARBA" id="ARBA00022692"/>
    </source>
</evidence>
<evidence type="ECO:0000256" key="4">
    <source>
        <dbReference type="ARBA" id="ARBA00023136"/>
    </source>
</evidence>
<organism evidence="7 8">
    <name type="scientific">Sporothrix epigloea</name>
    <dbReference type="NCBI Taxonomy" id="1892477"/>
    <lineage>
        <taxon>Eukaryota</taxon>
        <taxon>Fungi</taxon>
        <taxon>Dikarya</taxon>
        <taxon>Ascomycota</taxon>
        <taxon>Pezizomycotina</taxon>
        <taxon>Sordariomycetes</taxon>
        <taxon>Sordariomycetidae</taxon>
        <taxon>Ophiostomatales</taxon>
        <taxon>Ophiostomataceae</taxon>
        <taxon>Sporothrix</taxon>
    </lineage>
</organism>
<comment type="caution">
    <text evidence="7">The sequence shown here is derived from an EMBL/GenBank/DDBJ whole genome shotgun (WGS) entry which is preliminary data.</text>
</comment>
<feature type="compositionally biased region" description="Low complexity" evidence="5">
    <location>
        <begin position="85"/>
        <end position="99"/>
    </location>
</feature>
<comment type="subcellular location">
    <subcellularLocation>
        <location evidence="1">Membrane</location>
    </subcellularLocation>
</comment>
<protein>
    <recommendedName>
        <fullName evidence="6">Armadillo-like helical domain-containing protein</fullName>
    </recommendedName>
</protein>
<feature type="region of interest" description="Disordered" evidence="5">
    <location>
        <begin position="85"/>
        <end position="141"/>
    </location>
</feature>
<evidence type="ECO:0000313" key="8">
    <source>
        <dbReference type="Proteomes" id="UP001642502"/>
    </source>
</evidence>
<reference evidence="7 8" key="1">
    <citation type="submission" date="2024-01" db="EMBL/GenBank/DDBJ databases">
        <authorList>
            <person name="Allen C."/>
            <person name="Tagirdzhanova G."/>
        </authorList>
    </citation>
    <scope>NUCLEOTIDE SEQUENCE [LARGE SCALE GENOMIC DNA]</scope>
    <source>
        <strain evidence="7 8">CBS 119000</strain>
    </source>
</reference>
<dbReference type="InterPro" id="IPR039868">
    <property type="entry name" value="ARMD3-like"/>
</dbReference>
<dbReference type="Pfam" id="PF08427">
    <property type="entry name" value="ARMH3_C"/>
    <property type="match status" value="1"/>
</dbReference>
<dbReference type="PANTHER" id="PTHR13608">
    <property type="entry name" value="ARMADILLO-LIKE HELICAL DOMAIN-CONTAINING PROTEIN 3"/>
    <property type="match status" value="1"/>
</dbReference>
<evidence type="ECO:0000256" key="5">
    <source>
        <dbReference type="SAM" id="MobiDB-lite"/>
    </source>
</evidence>
<dbReference type="InterPro" id="IPR013636">
    <property type="entry name" value="ARMH3_C"/>
</dbReference>
<feature type="domain" description="Armadillo-like helical" evidence="6">
    <location>
        <begin position="483"/>
        <end position="732"/>
    </location>
</feature>
<sequence>MEQSPLTHQPRPEVFQPKIVQLYDELLDHPDHLPSDGFWAEFFLLRPDRRAFRERLDALTAGDLLALEAQTRQLFVRAVGVLSAGSGSPATTSTASANGHRPNGSALASTGRSGSRSHIASNRTPTAVGSQHSSSLPLAAPSFSSPSSPAAVENTLATLTTFLSAVLSKKYNNPSSDVIDLLAGLDRVDAVVSDFVAALDQLLRYGKTPTIRQLAVQVALAVTAAAYQTTLLTYFIQRDLFPAIIKVISDTPTSSSVPSFTLVGLLANYNKFEFQNPYQLRLNDFVNEQAIHTIIWGVGDACAKLRAQYIDIQDDLPEGWTLTNTLGKIGLGGGSKTPPKPIYDAETAKALFTALPGDDAAVLLATYDFTHANKLFCFSLVTLGTRPVTTAATTDKDGEPLSSQRPTTPHNSTEPPIASFISLTSYLLQHAHRSARATNYVHLSLMVFRLLIEDPALCRRLCLSDENARVAVRLCRQRAPHLPLIKSPRPLASCILDIMVDGLTHNLRRRLDVGLYTLLLGILLRLVAHLSRTHTRLTYAHWPDLFRALLSLVRFLNTYAADLRGAAPSTSSPQLQSLVDHVVNLLALGLSAGESFLPTPAAYDDLFYKVVESGDVLTKFRDTYQLNTHTGSSGRSTNSIDTLLSVNAHYKQLLAEGVKGGKGSRVKGLLSTSSSSTLTSLQVAEVIKQGYETLSIQASAGLDGWEKYREADERTLLKRVARTAVADVKHKIEADV</sequence>
<name>A0ABP0D7Z9_9PEZI</name>
<keyword evidence="2" id="KW-0812">Transmembrane</keyword>
<evidence type="ECO:0000256" key="3">
    <source>
        <dbReference type="ARBA" id="ARBA00022989"/>
    </source>
</evidence>
<keyword evidence="8" id="KW-1185">Reference proteome</keyword>
<feature type="compositionally biased region" description="Polar residues" evidence="5">
    <location>
        <begin position="401"/>
        <end position="414"/>
    </location>
</feature>
<evidence type="ECO:0000256" key="1">
    <source>
        <dbReference type="ARBA" id="ARBA00004370"/>
    </source>
</evidence>
<dbReference type="PANTHER" id="PTHR13608:SF3">
    <property type="entry name" value="ARMADILLO-LIKE HELICAL DOMAIN-CONTAINING PROTEIN 3"/>
    <property type="match status" value="1"/>
</dbReference>
<dbReference type="Proteomes" id="UP001642502">
    <property type="component" value="Unassembled WGS sequence"/>
</dbReference>
<evidence type="ECO:0000259" key="6">
    <source>
        <dbReference type="SMART" id="SM01158"/>
    </source>
</evidence>
<evidence type="ECO:0000313" key="7">
    <source>
        <dbReference type="EMBL" id="CAK7264339.1"/>
    </source>
</evidence>
<accession>A0ABP0D7Z9</accession>
<keyword evidence="3" id="KW-1133">Transmembrane helix</keyword>
<dbReference type="SMART" id="SM01158">
    <property type="entry name" value="DUF1741"/>
    <property type="match status" value="1"/>
</dbReference>
<feature type="region of interest" description="Disordered" evidence="5">
    <location>
        <begin position="391"/>
        <end position="415"/>
    </location>
</feature>